<feature type="region of interest" description="Disordered" evidence="1">
    <location>
        <begin position="159"/>
        <end position="210"/>
    </location>
</feature>
<dbReference type="OrthoDB" id="3801270at2759"/>
<dbReference type="AlphaFoldDB" id="A0A6A6HRW4"/>
<proteinExistence type="predicted"/>
<feature type="compositionally biased region" description="Polar residues" evidence="1">
    <location>
        <begin position="1"/>
        <end position="10"/>
    </location>
</feature>
<keyword evidence="3" id="KW-1185">Reference proteome</keyword>
<feature type="compositionally biased region" description="Polar residues" evidence="1">
    <location>
        <begin position="73"/>
        <end position="120"/>
    </location>
</feature>
<feature type="compositionally biased region" description="Polar residues" evidence="1">
    <location>
        <begin position="254"/>
        <end position="263"/>
    </location>
</feature>
<name>A0A6A6HRW4_9PLEO</name>
<dbReference type="Proteomes" id="UP000800094">
    <property type="component" value="Unassembled WGS sequence"/>
</dbReference>
<sequence length="291" mass="31255">MSAAQSNSVMSDLDSAPNPPTSDTSNPTSQQGNALPTGYGEIDHGNGSGFTPASTILPPMTDEDRREMGFPDPSNQTGRGTSPTAANGSVNHGNERAQGNSGARTVNGESYRGNQPTSINITNYLDDWSAEEWGGLEEAISSQNNEPSASMDEFWTLERDGFDPFNTTPASHRVTNGNVPNRGHASDPMRRLDTPLPTGDVVENSNARSLDDEPSVYVSDLQLGTPTEEMLAMLAPLSHYSEDEASSAALGEDTTASSQADPTTLTSRRYRRAVRRVGSLRQMTPEEIRTF</sequence>
<reference evidence="2" key="1">
    <citation type="journal article" date="2020" name="Stud. Mycol.">
        <title>101 Dothideomycetes genomes: a test case for predicting lifestyles and emergence of pathogens.</title>
        <authorList>
            <person name="Haridas S."/>
            <person name="Albert R."/>
            <person name="Binder M."/>
            <person name="Bloem J."/>
            <person name="Labutti K."/>
            <person name="Salamov A."/>
            <person name="Andreopoulos B."/>
            <person name="Baker S."/>
            <person name="Barry K."/>
            <person name="Bills G."/>
            <person name="Bluhm B."/>
            <person name="Cannon C."/>
            <person name="Castanera R."/>
            <person name="Culley D."/>
            <person name="Daum C."/>
            <person name="Ezra D."/>
            <person name="Gonzalez J."/>
            <person name="Henrissat B."/>
            <person name="Kuo A."/>
            <person name="Liang C."/>
            <person name="Lipzen A."/>
            <person name="Lutzoni F."/>
            <person name="Magnuson J."/>
            <person name="Mondo S."/>
            <person name="Nolan M."/>
            <person name="Ohm R."/>
            <person name="Pangilinan J."/>
            <person name="Park H.-J."/>
            <person name="Ramirez L."/>
            <person name="Alfaro M."/>
            <person name="Sun H."/>
            <person name="Tritt A."/>
            <person name="Yoshinaga Y."/>
            <person name="Zwiers L.-H."/>
            <person name="Turgeon B."/>
            <person name="Goodwin S."/>
            <person name="Spatafora J."/>
            <person name="Crous P."/>
            <person name="Grigoriev I."/>
        </authorList>
    </citation>
    <scope>NUCLEOTIDE SEQUENCE</scope>
    <source>
        <strain evidence="2">CBS 122368</strain>
    </source>
</reference>
<feature type="region of interest" description="Disordered" evidence="1">
    <location>
        <begin position="1"/>
        <end position="120"/>
    </location>
</feature>
<organism evidence="2 3">
    <name type="scientific">Trematosphaeria pertusa</name>
    <dbReference type="NCBI Taxonomy" id="390896"/>
    <lineage>
        <taxon>Eukaryota</taxon>
        <taxon>Fungi</taxon>
        <taxon>Dikarya</taxon>
        <taxon>Ascomycota</taxon>
        <taxon>Pezizomycotina</taxon>
        <taxon>Dothideomycetes</taxon>
        <taxon>Pleosporomycetidae</taxon>
        <taxon>Pleosporales</taxon>
        <taxon>Massarineae</taxon>
        <taxon>Trematosphaeriaceae</taxon>
        <taxon>Trematosphaeria</taxon>
    </lineage>
</organism>
<accession>A0A6A6HRW4</accession>
<dbReference type="GeneID" id="54588066"/>
<evidence type="ECO:0000313" key="2">
    <source>
        <dbReference type="EMBL" id="KAF2240283.1"/>
    </source>
</evidence>
<dbReference type="EMBL" id="ML987221">
    <property type="protein sequence ID" value="KAF2240283.1"/>
    <property type="molecule type" value="Genomic_DNA"/>
</dbReference>
<evidence type="ECO:0000313" key="3">
    <source>
        <dbReference type="Proteomes" id="UP000800094"/>
    </source>
</evidence>
<feature type="compositionally biased region" description="Polar residues" evidence="1">
    <location>
        <begin position="165"/>
        <end position="179"/>
    </location>
</feature>
<feature type="compositionally biased region" description="Basic and acidic residues" evidence="1">
    <location>
        <begin position="184"/>
        <end position="193"/>
    </location>
</feature>
<feature type="region of interest" description="Disordered" evidence="1">
    <location>
        <begin position="241"/>
        <end position="291"/>
    </location>
</feature>
<protein>
    <submittedName>
        <fullName evidence="2">Uncharacterized protein</fullName>
    </submittedName>
</protein>
<evidence type="ECO:0000256" key="1">
    <source>
        <dbReference type="SAM" id="MobiDB-lite"/>
    </source>
</evidence>
<dbReference type="RefSeq" id="XP_033675287.1">
    <property type="nucleotide sequence ID" value="XM_033834736.1"/>
</dbReference>
<gene>
    <name evidence="2" type="ORF">BU26DRAFT_589624</name>
</gene>